<organism evidence="1 2">
    <name type="scientific">Candidatus Nitrosymbiomonas proteolyticus</name>
    <dbReference type="NCBI Taxonomy" id="2608984"/>
    <lineage>
        <taxon>Bacteria</taxon>
        <taxon>Bacillati</taxon>
        <taxon>Armatimonadota</taxon>
        <taxon>Armatimonadota incertae sedis</taxon>
        <taxon>Candidatus Nitrosymbiomonas</taxon>
    </lineage>
</organism>
<dbReference type="AlphaFoldDB" id="A0A809RE85"/>
<name>A0A809RE85_9BACT</name>
<sequence length="237" mass="23900">MKSCVRWSIGALLIAVFLPLMSCGGGGAPGGGGGGITVTISPTTVTVGLNGTVLFSVTVTGATDPSVTWSATQGTIVPTGATSAQYTAPGFATTATVRVTSVQDPTKFREATVTVAVGTSTVTGRVVRDGSSSGIAGVIVDFFDGGGTLLTSATTNSTGNFSRAVPLDAVRIHLRNSSVPTGYYKAYEYNAKRYSTLITTCSAPLPALVENGTVPLATTVEVPPTSLPPPPPPNGCQ</sequence>
<dbReference type="InterPro" id="IPR036179">
    <property type="entry name" value="Ig-like_dom_sf"/>
</dbReference>
<evidence type="ECO:0000313" key="1">
    <source>
        <dbReference type="EMBL" id="BBO24938.1"/>
    </source>
</evidence>
<dbReference type="Proteomes" id="UP000662873">
    <property type="component" value="Chromosome"/>
</dbReference>
<protein>
    <recommendedName>
        <fullName evidence="3">BIG2 domain-containing protein</fullName>
    </recommendedName>
</protein>
<accession>A0A809RE85</accession>
<reference evidence="1" key="1">
    <citation type="journal article" name="DNA Res.">
        <title>The physiological potential of anammox bacteria as revealed by their core genome structure.</title>
        <authorList>
            <person name="Okubo T."/>
            <person name="Toyoda A."/>
            <person name="Fukuhara K."/>
            <person name="Uchiyama I."/>
            <person name="Harigaya Y."/>
            <person name="Kuroiwa M."/>
            <person name="Suzuki T."/>
            <person name="Murakami Y."/>
            <person name="Suwa Y."/>
            <person name="Takami H."/>
        </authorList>
    </citation>
    <scope>NUCLEOTIDE SEQUENCE</scope>
    <source>
        <strain evidence="1">317325-2</strain>
    </source>
</reference>
<evidence type="ECO:0000313" key="2">
    <source>
        <dbReference type="Proteomes" id="UP000662873"/>
    </source>
</evidence>
<proteinExistence type="predicted"/>
<dbReference type="InterPro" id="IPR008969">
    <property type="entry name" value="CarboxyPept-like_regulatory"/>
</dbReference>
<dbReference type="KEGG" id="npy:NPRO_25330"/>
<gene>
    <name evidence="1" type="ORF">NPRO_25330</name>
</gene>
<dbReference type="EMBL" id="AP021858">
    <property type="protein sequence ID" value="BBO24938.1"/>
    <property type="molecule type" value="Genomic_DNA"/>
</dbReference>
<evidence type="ECO:0008006" key="3">
    <source>
        <dbReference type="Google" id="ProtNLM"/>
    </source>
</evidence>
<dbReference type="SUPFAM" id="SSF49464">
    <property type="entry name" value="Carboxypeptidase regulatory domain-like"/>
    <property type="match status" value="1"/>
</dbReference>
<dbReference type="SUPFAM" id="SSF48726">
    <property type="entry name" value="Immunoglobulin"/>
    <property type="match status" value="1"/>
</dbReference>